<evidence type="ECO:0000313" key="2">
    <source>
        <dbReference type="Proteomes" id="UP001221302"/>
    </source>
</evidence>
<dbReference type="InterPro" id="IPR005500">
    <property type="entry name" value="DUF309"/>
</dbReference>
<gene>
    <name evidence="1" type="ORF">P0M35_11450</name>
</gene>
<reference evidence="1" key="1">
    <citation type="submission" date="2023-03" db="EMBL/GenBank/DDBJ databases">
        <title>Stygiobacter electus gen. nov., sp. nov., facultatively anaerobic thermotolerant bacterium of the class Ignavibacteria from a well of Yessentuki mineral water deposit.</title>
        <authorList>
            <person name="Podosokorskaya O.A."/>
            <person name="Elcheninov A.G."/>
            <person name="Petrova N.F."/>
            <person name="Zavarzina D.G."/>
            <person name="Kublanov I.V."/>
            <person name="Merkel A.Y."/>
        </authorList>
    </citation>
    <scope>NUCLEOTIDE SEQUENCE</scope>
    <source>
        <strain evidence="1">09-Me</strain>
    </source>
</reference>
<dbReference type="PANTHER" id="PTHR34796">
    <property type="entry name" value="EXPRESSED PROTEIN"/>
    <property type="match status" value="1"/>
</dbReference>
<dbReference type="Pfam" id="PF03745">
    <property type="entry name" value="DUF309"/>
    <property type="match status" value="1"/>
</dbReference>
<protein>
    <submittedName>
        <fullName evidence="1">DUF309 domain-containing protein</fullName>
    </submittedName>
</protein>
<dbReference type="AlphaFoldDB" id="A0AAE3TEX9"/>
<dbReference type="EMBL" id="JARGDL010000018">
    <property type="protein sequence ID" value="MDF1612768.1"/>
    <property type="molecule type" value="Genomic_DNA"/>
</dbReference>
<proteinExistence type="predicted"/>
<dbReference type="SUPFAM" id="SSF140663">
    <property type="entry name" value="TTHA0068-like"/>
    <property type="match status" value="1"/>
</dbReference>
<name>A0AAE3TEX9_9BACT</name>
<accession>A0AAE3TEX9</accession>
<dbReference type="InterPro" id="IPR023203">
    <property type="entry name" value="TTHA0068_sf"/>
</dbReference>
<organism evidence="1 2">
    <name type="scientific">Stygiobacter electus</name>
    <dbReference type="NCBI Taxonomy" id="3032292"/>
    <lineage>
        <taxon>Bacteria</taxon>
        <taxon>Pseudomonadati</taxon>
        <taxon>Ignavibacteriota</taxon>
        <taxon>Ignavibacteria</taxon>
        <taxon>Ignavibacteriales</taxon>
        <taxon>Melioribacteraceae</taxon>
        <taxon>Stygiobacter</taxon>
    </lineage>
</organism>
<dbReference type="RefSeq" id="WP_321536539.1">
    <property type="nucleotide sequence ID" value="NZ_JARGDL010000018.1"/>
</dbReference>
<dbReference type="PANTHER" id="PTHR34796:SF1">
    <property type="entry name" value="EXPRESSED PROTEIN"/>
    <property type="match status" value="1"/>
</dbReference>
<evidence type="ECO:0000313" key="1">
    <source>
        <dbReference type="EMBL" id="MDF1612768.1"/>
    </source>
</evidence>
<comment type="caution">
    <text evidence="1">The sequence shown here is derived from an EMBL/GenBank/DDBJ whole genome shotgun (WGS) entry which is preliminary data.</text>
</comment>
<dbReference type="Proteomes" id="UP001221302">
    <property type="component" value="Unassembled WGS sequence"/>
</dbReference>
<keyword evidence="2" id="KW-1185">Reference proteome</keyword>
<dbReference type="Gene3D" id="1.10.3450.10">
    <property type="entry name" value="TTHA0068-like"/>
    <property type="match status" value="1"/>
</dbReference>
<sequence>MKYILQGIELFNNCDFFEAHDFFENLWFESDKADKKFYQSLVHISVGSFHLISGNYSGCLNQLEKFYVKIQNYLPEYKNLNTEKLNNEISLLINKLKENKVTFEPSDFWNLIPKIEVINKNSQI</sequence>